<dbReference type="Pfam" id="PF11938">
    <property type="entry name" value="DUF3456"/>
    <property type="match status" value="1"/>
</dbReference>
<feature type="signal peptide" evidence="2">
    <location>
        <begin position="1"/>
        <end position="19"/>
    </location>
</feature>
<feature type="domain" description="DUF3456" evidence="3">
    <location>
        <begin position="28"/>
        <end position="173"/>
    </location>
</feature>
<dbReference type="PANTHER" id="PTHR13341:SF2">
    <property type="entry name" value="PROTEIN SEELE"/>
    <property type="match status" value="1"/>
</dbReference>
<proteinExistence type="inferred from homology"/>
<dbReference type="GO" id="GO:0005783">
    <property type="term" value="C:endoplasmic reticulum"/>
    <property type="evidence" value="ECO:0007669"/>
    <property type="project" value="TreeGrafter"/>
</dbReference>
<evidence type="ECO:0000259" key="3">
    <source>
        <dbReference type="Pfam" id="PF11938"/>
    </source>
</evidence>
<protein>
    <recommendedName>
        <fullName evidence="3">DUF3456 domain-containing protein</fullName>
    </recommendedName>
</protein>
<name>A0A0K8TJB0_LYGHE</name>
<dbReference type="PANTHER" id="PTHR13341">
    <property type="entry name" value="MIR-INTERACTING SAPOSIN-LIKE PROTEIN"/>
    <property type="match status" value="1"/>
</dbReference>
<dbReference type="EMBL" id="GBRD01000242">
    <property type="protein sequence ID" value="JAG65579.1"/>
    <property type="molecule type" value="Transcribed_RNA"/>
</dbReference>
<feature type="chain" id="PRO_5005520066" description="DUF3456 domain-containing protein" evidence="2">
    <location>
        <begin position="20"/>
        <end position="190"/>
    </location>
</feature>
<comment type="similarity">
    <text evidence="1">Belongs to the canopy family.</text>
</comment>
<dbReference type="InterPro" id="IPR042415">
    <property type="entry name" value="CNPY"/>
</dbReference>
<dbReference type="InterPro" id="IPR021852">
    <property type="entry name" value="DUF3456"/>
</dbReference>
<evidence type="ECO:0000256" key="2">
    <source>
        <dbReference type="SAM" id="SignalP"/>
    </source>
</evidence>
<accession>A0A0K8TJB0</accession>
<organism evidence="4">
    <name type="scientific">Lygus hesperus</name>
    <name type="common">Western plant bug</name>
    <dbReference type="NCBI Taxonomy" id="30085"/>
    <lineage>
        <taxon>Eukaryota</taxon>
        <taxon>Metazoa</taxon>
        <taxon>Ecdysozoa</taxon>
        <taxon>Arthropoda</taxon>
        <taxon>Hexapoda</taxon>
        <taxon>Insecta</taxon>
        <taxon>Pterygota</taxon>
        <taxon>Neoptera</taxon>
        <taxon>Paraneoptera</taxon>
        <taxon>Hemiptera</taxon>
        <taxon>Heteroptera</taxon>
        <taxon>Panheteroptera</taxon>
        <taxon>Cimicomorpha</taxon>
        <taxon>Miridae</taxon>
        <taxon>Mirini</taxon>
        <taxon>Lygus</taxon>
    </lineage>
</organism>
<evidence type="ECO:0000256" key="1">
    <source>
        <dbReference type="ARBA" id="ARBA00007285"/>
    </source>
</evidence>
<evidence type="ECO:0000313" key="4">
    <source>
        <dbReference type="EMBL" id="JAG65579.1"/>
    </source>
</evidence>
<sequence>MKLSCSLLVVLGFVTRVFPEKINLQELRCLVCRRSIEEMEKEVDKVDRSKKVEVGTYRLDHQGNQAQKKVEYRRSEVFLTELMETVCNKMDDYVRVRSKTTGQLMVIPLIVNGAMNPVVGEYDIIQDGDLNKSLKFNCENIIEEFEEGIVKHFSEEGAKDLEIRICSEHAKLCPNQSINEDYEFEANDEL</sequence>
<dbReference type="AlphaFoldDB" id="A0A0K8TJB0"/>
<reference evidence="4" key="1">
    <citation type="submission" date="2014-09" db="EMBL/GenBank/DDBJ databases">
        <authorList>
            <person name="Magalhaes I.L.F."/>
            <person name="Oliveira U."/>
            <person name="Santos F.R."/>
            <person name="Vidigal T.H.D.A."/>
            <person name="Brescovit A.D."/>
            <person name="Santos A.J."/>
        </authorList>
    </citation>
    <scope>NUCLEOTIDE SEQUENCE</scope>
</reference>
<keyword evidence="2" id="KW-0732">Signal</keyword>